<dbReference type="Pfam" id="PF02687">
    <property type="entry name" value="FtsX"/>
    <property type="match status" value="2"/>
</dbReference>
<feature type="transmembrane region" description="Helical" evidence="6">
    <location>
        <begin position="303"/>
        <end position="325"/>
    </location>
</feature>
<feature type="transmembrane region" description="Helical" evidence="6">
    <location>
        <begin position="395"/>
        <end position="418"/>
    </location>
</feature>
<dbReference type="Pfam" id="PF12704">
    <property type="entry name" value="MacB_PCD"/>
    <property type="match status" value="1"/>
</dbReference>
<dbReference type="GO" id="GO:0022857">
    <property type="term" value="F:transmembrane transporter activity"/>
    <property type="evidence" value="ECO:0007669"/>
    <property type="project" value="TreeGrafter"/>
</dbReference>
<name>A0A385SN70_9BACT</name>
<feature type="domain" description="MacB-like periplasmic core" evidence="8">
    <location>
        <begin position="24"/>
        <end position="258"/>
    </location>
</feature>
<dbReference type="PANTHER" id="PTHR30572">
    <property type="entry name" value="MEMBRANE COMPONENT OF TRANSPORTER-RELATED"/>
    <property type="match status" value="1"/>
</dbReference>
<feature type="transmembrane region" description="Helical" evidence="6">
    <location>
        <begin position="25"/>
        <end position="46"/>
    </location>
</feature>
<gene>
    <name evidence="9" type="ORF">D4L85_15045</name>
</gene>
<comment type="subcellular location">
    <subcellularLocation>
        <location evidence="1">Cell membrane</location>
        <topology evidence="1">Multi-pass membrane protein</topology>
    </subcellularLocation>
</comment>
<feature type="transmembrane region" description="Helical" evidence="6">
    <location>
        <begin position="713"/>
        <end position="735"/>
    </location>
</feature>
<feature type="transmembrane region" description="Helical" evidence="6">
    <location>
        <begin position="358"/>
        <end position="383"/>
    </location>
</feature>
<dbReference type="InterPro" id="IPR025857">
    <property type="entry name" value="MacB_PCD"/>
</dbReference>
<dbReference type="InterPro" id="IPR003838">
    <property type="entry name" value="ABC3_permease_C"/>
</dbReference>
<evidence type="ECO:0000256" key="2">
    <source>
        <dbReference type="ARBA" id="ARBA00022475"/>
    </source>
</evidence>
<keyword evidence="3 6" id="KW-0812">Transmembrane</keyword>
<evidence type="ECO:0000256" key="6">
    <source>
        <dbReference type="SAM" id="Phobius"/>
    </source>
</evidence>
<evidence type="ECO:0000256" key="3">
    <source>
        <dbReference type="ARBA" id="ARBA00022692"/>
    </source>
</evidence>
<dbReference type="PANTHER" id="PTHR30572:SF18">
    <property type="entry name" value="ABC-TYPE MACROLIDE FAMILY EXPORT SYSTEM PERMEASE COMPONENT 2"/>
    <property type="match status" value="1"/>
</dbReference>
<dbReference type="EMBL" id="CP032382">
    <property type="protein sequence ID" value="AYB31801.1"/>
    <property type="molecule type" value="Genomic_DNA"/>
</dbReference>
<feature type="transmembrane region" description="Helical" evidence="6">
    <location>
        <begin position="765"/>
        <end position="784"/>
    </location>
</feature>
<evidence type="ECO:0000313" key="10">
    <source>
        <dbReference type="Proteomes" id="UP000266183"/>
    </source>
</evidence>
<proteinExistence type="predicted"/>
<keyword evidence="10" id="KW-1185">Reference proteome</keyword>
<sequence length="836" mass="93546">MRMAMIKNYVLVAWRSFLRQREYSVLNVVGLTIGFTSCMIIMLYVINERSFDRFHSKADRIFRVVQNLPANQGWAWTGGVMPSLVKSEFKEVKKVVSIHCATSWNAKRANAQSYTYVSYEKDNQEAVAFEETKIFYTDPEFFDVFDFEFIKGSPGTALKESGQVLITESTAKRYFGSDDPIGKTLKLDNFLPVTVTGVLKDVPYNSHFRFDFLCSFATFKALQKMPTTSEFTSHWWPVVWTYVLLDKPESAEKINAAFPEVIRKHRSAEEAKLFVPHLQPLTSIHLFSDLQNEINPNGSITNVYIFTTVAIFSLVLACINFMNLATARAVKRAKEIGVRKSIGGQRKQIALQFFYESALLNVMAFAFAIVLTEILLPLVNLLLHQQLALGDGLLWWGLAAGIVMVSTLLSGSYPALYLSSMKPSAVLKGIQVQGGGAGLRRGLVVFQFVLSVTLLFCTAVAWFQVNFLKGSNLGFEQHRVVAVRTGPSVTDRYSVLRDKLLQDKNIESVTGVSDLPGIDPGWGPQVEFEGYNPQEFPFIFQQFVDYDFFSSLNISLLEGRTFSREFSDEGKSSLLRNQFPAHEGRNFVINESAARFFGKTPAAAIGMPLRLFTEENGELFSETKGMIVGVVKDFHTADLHSPIRPTVFTLLNPNENAELSYALIKIAPGNFSTTLDAIKKSWRDVNGNAAFEFSFLDEDINKQYWQDQQLGDVVGVFAGITLLISCLGLFGLSAYTTEVRTKEIGVRKVLGASEQSIVKLLSREYLALVMWAIVIALPLGWWIMTQWLAKFPYHTSMKIGLFLSVSALAVGIALVTVSFQSIKAATLNPVKALRNE</sequence>
<dbReference type="GO" id="GO:0005886">
    <property type="term" value="C:plasma membrane"/>
    <property type="evidence" value="ECO:0007669"/>
    <property type="project" value="UniProtKB-SubCell"/>
</dbReference>
<keyword evidence="4 6" id="KW-1133">Transmembrane helix</keyword>
<dbReference type="AlphaFoldDB" id="A0A385SN70"/>
<organism evidence="9 10">
    <name type="scientific">Chryseolinea soli</name>
    <dbReference type="NCBI Taxonomy" id="2321403"/>
    <lineage>
        <taxon>Bacteria</taxon>
        <taxon>Pseudomonadati</taxon>
        <taxon>Bacteroidota</taxon>
        <taxon>Cytophagia</taxon>
        <taxon>Cytophagales</taxon>
        <taxon>Fulvivirgaceae</taxon>
        <taxon>Chryseolinea</taxon>
    </lineage>
</organism>
<dbReference type="InterPro" id="IPR050250">
    <property type="entry name" value="Macrolide_Exporter_MacB"/>
</dbReference>
<evidence type="ECO:0000256" key="1">
    <source>
        <dbReference type="ARBA" id="ARBA00004651"/>
    </source>
</evidence>
<reference evidence="10" key="1">
    <citation type="submission" date="2018-09" db="EMBL/GenBank/DDBJ databases">
        <title>Chryseolinea sp. KIS68-18 isolated from soil.</title>
        <authorList>
            <person name="Weon H.-Y."/>
            <person name="Kwon S.-W."/>
            <person name="Lee S.A."/>
        </authorList>
    </citation>
    <scope>NUCLEOTIDE SEQUENCE [LARGE SCALE GENOMIC DNA]</scope>
    <source>
        <strain evidence="10">KIS68-18</strain>
    </source>
</reference>
<protein>
    <submittedName>
        <fullName evidence="9">ABC transporter permease</fullName>
    </submittedName>
</protein>
<evidence type="ECO:0000259" key="7">
    <source>
        <dbReference type="Pfam" id="PF02687"/>
    </source>
</evidence>
<accession>A0A385SN70</accession>
<dbReference type="Proteomes" id="UP000266183">
    <property type="component" value="Chromosome"/>
</dbReference>
<dbReference type="KEGG" id="chk:D4L85_15045"/>
<keyword evidence="5 6" id="KW-0472">Membrane</keyword>
<keyword evidence="2" id="KW-1003">Cell membrane</keyword>
<feature type="domain" description="ABC3 transporter permease C-terminal" evidence="7">
    <location>
        <begin position="309"/>
        <end position="423"/>
    </location>
</feature>
<feature type="domain" description="ABC3 transporter permease C-terminal" evidence="7">
    <location>
        <begin position="716"/>
        <end position="829"/>
    </location>
</feature>
<evidence type="ECO:0000256" key="4">
    <source>
        <dbReference type="ARBA" id="ARBA00022989"/>
    </source>
</evidence>
<feature type="transmembrane region" description="Helical" evidence="6">
    <location>
        <begin position="443"/>
        <end position="463"/>
    </location>
</feature>
<evidence type="ECO:0000259" key="8">
    <source>
        <dbReference type="Pfam" id="PF12704"/>
    </source>
</evidence>
<evidence type="ECO:0000313" key="9">
    <source>
        <dbReference type="EMBL" id="AYB31801.1"/>
    </source>
</evidence>
<evidence type="ECO:0000256" key="5">
    <source>
        <dbReference type="ARBA" id="ARBA00023136"/>
    </source>
</evidence>
<feature type="transmembrane region" description="Helical" evidence="6">
    <location>
        <begin position="799"/>
        <end position="819"/>
    </location>
</feature>